<accession>A0A511Z4T8</accession>
<keyword evidence="2" id="KW-1185">Reference proteome</keyword>
<proteinExistence type="predicted"/>
<dbReference type="RefSeq" id="WP_170232577.1">
    <property type="nucleotide sequence ID" value="NZ_BJYL01000008.1"/>
</dbReference>
<dbReference type="GO" id="GO:0030420">
    <property type="term" value="P:establishment of competence for transformation"/>
    <property type="evidence" value="ECO:0007669"/>
    <property type="project" value="InterPro"/>
</dbReference>
<dbReference type="AlphaFoldDB" id="A0A511Z4T8"/>
<sequence>MFSKSFLLDHRALALRWANGDDGLSEILTTHGNFLSNRNPMELLDQASIWNHTIRSGSHMKPDPSCLNQQNYGFFQTAESRDVNCVWIFNRFFTSRAVGMNKTELRFENGSTISVHASKSFIDQQRKRLHRADKPICQLNYILPGSKEFNYHYYSIEHQ</sequence>
<organism evidence="1 2">
    <name type="scientific">Sporosarcina luteola</name>
    <dbReference type="NCBI Taxonomy" id="582850"/>
    <lineage>
        <taxon>Bacteria</taxon>
        <taxon>Bacillati</taxon>
        <taxon>Bacillota</taxon>
        <taxon>Bacilli</taxon>
        <taxon>Bacillales</taxon>
        <taxon>Caryophanaceae</taxon>
        <taxon>Sporosarcina</taxon>
    </lineage>
</organism>
<name>A0A511Z4T8_9BACL</name>
<evidence type="ECO:0000313" key="1">
    <source>
        <dbReference type="EMBL" id="GEN82456.1"/>
    </source>
</evidence>
<dbReference type="InterPro" id="IPR010461">
    <property type="entry name" value="ComK"/>
</dbReference>
<dbReference type="Proteomes" id="UP000321901">
    <property type="component" value="Unassembled WGS sequence"/>
</dbReference>
<dbReference type="Pfam" id="PF06338">
    <property type="entry name" value="ComK"/>
    <property type="match status" value="1"/>
</dbReference>
<protein>
    <submittedName>
        <fullName evidence="1">Uncharacterized protein</fullName>
    </submittedName>
</protein>
<comment type="caution">
    <text evidence="1">The sequence shown here is derived from an EMBL/GenBank/DDBJ whole genome shotgun (WGS) entry which is preliminary data.</text>
</comment>
<gene>
    <name evidence="1" type="ORF">SLU01_07680</name>
</gene>
<evidence type="ECO:0000313" key="2">
    <source>
        <dbReference type="Proteomes" id="UP000321901"/>
    </source>
</evidence>
<reference evidence="1 2" key="1">
    <citation type="submission" date="2019-07" db="EMBL/GenBank/DDBJ databases">
        <title>Whole genome shotgun sequence of Sporosarcina luteola NBRC 105378.</title>
        <authorList>
            <person name="Hosoyama A."/>
            <person name="Uohara A."/>
            <person name="Ohji S."/>
            <person name="Ichikawa N."/>
        </authorList>
    </citation>
    <scope>NUCLEOTIDE SEQUENCE [LARGE SCALE GENOMIC DNA]</scope>
    <source>
        <strain evidence="1 2">NBRC 105378</strain>
    </source>
</reference>
<dbReference type="EMBL" id="BJYL01000008">
    <property type="protein sequence ID" value="GEN82456.1"/>
    <property type="molecule type" value="Genomic_DNA"/>
</dbReference>